<protein>
    <submittedName>
        <fullName evidence="2">FGENESH: predicted gene_6.100 protein</fullName>
    </submittedName>
</protein>
<gene>
    <name evidence="2" type="primary">FGENESH: predicted gene_6.100</name>
    <name evidence="2" type="ORF">BN2166_0031780</name>
</gene>
<feature type="compositionally biased region" description="Basic and acidic residues" evidence="1">
    <location>
        <begin position="54"/>
        <end position="72"/>
    </location>
</feature>
<evidence type="ECO:0000313" key="2">
    <source>
        <dbReference type="EMBL" id="CTR07317.1"/>
    </source>
</evidence>
<keyword evidence="3" id="KW-1185">Reference proteome</keyword>
<accession>A0A0K3CFI7</accession>
<dbReference type="Proteomes" id="UP000199069">
    <property type="component" value="Unassembled WGS sequence"/>
</dbReference>
<organism evidence="2 3">
    <name type="scientific">Rhodotorula toruloides</name>
    <name type="common">Yeast</name>
    <name type="synonym">Rhodosporidium toruloides</name>
    <dbReference type="NCBI Taxonomy" id="5286"/>
    <lineage>
        <taxon>Eukaryota</taxon>
        <taxon>Fungi</taxon>
        <taxon>Dikarya</taxon>
        <taxon>Basidiomycota</taxon>
        <taxon>Pucciniomycotina</taxon>
        <taxon>Microbotryomycetes</taxon>
        <taxon>Sporidiobolales</taxon>
        <taxon>Sporidiobolaceae</taxon>
        <taxon>Rhodotorula</taxon>
    </lineage>
</organism>
<feature type="region of interest" description="Disordered" evidence="1">
    <location>
        <begin position="52"/>
        <end position="141"/>
    </location>
</feature>
<proteinExistence type="predicted"/>
<evidence type="ECO:0000256" key="1">
    <source>
        <dbReference type="SAM" id="MobiDB-lite"/>
    </source>
</evidence>
<name>A0A0K3CFI7_RHOTO</name>
<feature type="compositionally biased region" description="Pro residues" evidence="1">
    <location>
        <begin position="415"/>
        <end position="430"/>
    </location>
</feature>
<reference evidence="2 3" key="1">
    <citation type="submission" date="2015-07" db="EMBL/GenBank/DDBJ databases">
        <authorList>
            <person name="Cajimat M.N.B."/>
            <person name="Milazzo M.L."/>
            <person name="Fulhorst C.F."/>
        </authorList>
    </citation>
    <scope>NUCLEOTIDE SEQUENCE [LARGE SCALE GENOMIC DNA]</scope>
    <source>
        <strain evidence="2">Single colony</strain>
    </source>
</reference>
<feature type="compositionally biased region" description="Basic and acidic residues" evidence="1">
    <location>
        <begin position="938"/>
        <end position="951"/>
    </location>
</feature>
<feature type="compositionally biased region" description="Pro residues" evidence="1">
    <location>
        <begin position="91"/>
        <end position="101"/>
    </location>
</feature>
<evidence type="ECO:0000313" key="3">
    <source>
        <dbReference type="Proteomes" id="UP000199069"/>
    </source>
</evidence>
<feature type="region of interest" description="Disordered" evidence="1">
    <location>
        <begin position="936"/>
        <end position="955"/>
    </location>
</feature>
<feature type="region of interest" description="Disordered" evidence="1">
    <location>
        <begin position="411"/>
        <end position="435"/>
    </location>
</feature>
<feature type="compositionally biased region" description="Basic residues" evidence="1">
    <location>
        <begin position="105"/>
        <end position="123"/>
    </location>
</feature>
<dbReference type="EMBL" id="CWKI01000006">
    <property type="protein sequence ID" value="CTR07317.1"/>
    <property type="molecule type" value="Genomic_DNA"/>
</dbReference>
<sequence length="1331" mass="146311">MPPPLDPLPPLHSLFDPHAPNESFDWYEQVEAELFVGTRTTVKLDAGVEMGAEPARDVEGDRNGMAGRKSEAEQVGGSEVSGGPIRRKPRYNPPVKIPLPSTPRSQKRSTHSRRRPFGRRLRRAAAPTYSQESDGFGCPSRPAVRDGGYVSNDDGMRGAAERRMRYMRMKLDGSKTLFDRLRALARPARRAGGRRWIGIKKKKKKSAEYGGLALKENDTGLSLRLSSWISDDLDASAANYIFPTSFNPFIFPSSAPSTASSRTLSPDGGLRPVLRLRGGAGGVPEDAYGYPSAADPHKDGLASSFVNYPSADASASPAASGLDYLAPSSFAPSIPARLSAAPASSLAIQLDPRETDYLESLPPTALSSVPLMHLILGMANRTLDTELRQAALVEFDRRLRDNLDRLTLEIRPPASITPPPASVLPSPRPASPSRAVEAHLPSGASIVSVEMADGTVQRVNLDLGLMSSASTLSDVDPRYAEDEASEPIAVTPYEARERMLAYARDHPPPPPAPKQKSMFLILESDKYARLGFARRTPTREESLDSLAAVIVIVDFFVHQARIVASQHGLRFSPADSTILPPNELRTRSTAQLQKELDTCVSTAAVVIARNFGRFAQQLTGVSNTELKKRGIDRLGAHLNWDEIMAFLPSGETDLKRNIQKFSGPLETFPPLRTHYKNAVTLSLRDALDRIAYHEPESMIWAPNHPQMEVDRSYEAMWTHPAYQNMGEVEIIEVNYLANPDFCAALYKAHQEASVATPTHKAVAGSIDLGPPDDPNGNSSVRRLVWQPFMQELCQRVLRPMIKDKVIKAQEKKESRTGAFDHVRIHPDSDGISVFNKATDRTAGAATAIEDGSNLANLTNLFTMISTLTQGSVLPTMHFDEGGEEKLWRCELENSEMADRVSELLECLESNLIRPILALGPNLPPLQSFHRGRKAFKRPATDGHGRSQHERVTGPQTVTATDGLVTFRTEKRLIQTGEDVLQQTARRLIGELQPDPPVASGASATVGQTRRDLFDSEHPWRPHETIKNQGEDLADLIASVEADPYLFLEIRDILEASSVQLTKSKTFGRAFGGHEGLDALFVCRTLLSDEELQELWELAVNSIALAALSPRPSIFSALIAAAVHGLSLEMDDPVAASRLELLLSHFQQQYMSSLMGIVLYTDRDRFWAEDPVEQQNTTRVAVLCDLLCHHGRCLSCAKATFAAPEYFPRRDVLKDGDPRILSWTTMGLSSAVPETIYSVEEVQFGLYGGQAPGRNMIGCFASYEWHNISLAARCADKASTALTHKKCKWTRGRRTAMPFLMSEALKRAGEGSTVALRAALLSNYKDCYFTKG</sequence>